<dbReference type="CDD" id="cd16320">
    <property type="entry name" value="MraZ_N"/>
    <property type="match status" value="1"/>
</dbReference>
<proteinExistence type="inferred from homology"/>
<dbReference type="GO" id="GO:0003700">
    <property type="term" value="F:DNA-binding transcription factor activity"/>
    <property type="evidence" value="ECO:0007669"/>
    <property type="project" value="UniProtKB-UniRule"/>
</dbReference>
<dbReference type="InterPro" id="IPR020603">
    <property type="entry name" value="MraZ_dom"/>
</dbReference>
<gene>
    <name evidence="7" type="primary">mraZ</name>
    <name evidence="9" type="ORF">BLA55_03315</name>
</gene>
<dbReference type="GO" id="GO:0000976">
    <property type="term" value="F:transcription cis-regulatory region binding"/>
    <property type="evidence" value="ECO:0007669"/>
    <property type="project" value="TreeGrafter"/>
</dbReference>
<dbReference type="GO" id="GO:0009295">
    <property type="term" value="C:nucleoid"/>
    <property type="evidence" value="ECO:0007669"/>
    <property type="project" value="UniProtKB-SubCell"/>
</dbReference>
<keyword evidence="10" id="KW-1185">Reference proteome</keyword>
<dbReference type="PANTHER" id="PTHR34701">
    <property type="entry name" value="TRANSCRIPTIONAL REGULATOR MRAZ"/>
    <property type="match status" value="1"/>
</dbReference>
<dbReference type="OrthoDB" id="9807753at2"/>
<accession>A0A1L4FSS4</accession>
<name>A0A1L4FSS4_9BACT</name>
<reference evidence="10" key="1">
    <citation type="submission" date="2016-10" db="EMBL/GenBank/DDBJ databases">
        <authorList>
            <person name="Beylefeld A."/>
            <person name="Abolnik C."/>
        </authorList>
    </citation>
    <scope>NUCLEOTIDE SEQUENCE [LARGE SCALE GENOMIC DNA]</scope>
    <source>
        <strain evidence="10">B359_6</strain>
    </source>
</reference>
<dbReference type="RefSeq" id="WP_073372668.1">
    <property type="nucleotide sequence ID" value="NZ_CP017813.1"/>
</dbReference>
<organism evidence="9 10">
    <name type="scientific">Mycoplasmopsis pullorum</name>
    <dbReference type="NCBI Taxonomy" id="48003"/>
    <lineage>
        <taxon>Bacteria</taxon>
        <taxon>Bacillati</taxon>
        <taxon>Mycoplasmatota</taxon>
        <taxon>Mycoplasmoidales</taxon>
        <taxon>Metamycoplasmataceae</taxon>
        <taxon>Mycoplasmopsis</taxon>
    </lineage>
</organism>
<dbReference type="InterPro" id="IPR037914">
    <property type="entry name" value="SpoVT-AbrB_sf"/>
</dbReference>
<evidence type="ECO:0000313" key="10">
    <source>
        <dbReference type="Proteomes" id="UP000184322"/>
    </source>
</evidence>
<dbReference type="CDD" id="cd16321">
    <property type="entry name" value="MraZ_C"/>
    <property type="match status" value="1"/>
</dbReference>
<feature type="domain" description="SpoVT-AbrB" evidence="8">
    <location>
        <begin position="75"/>
        <end position="118"/>
    </location>
</feature>
<feature type="domain" description="SpoVT-AbrB" evidence="8">
    <location>
        <begin position="4"/>
        <end position="46"/>
    </location>
</feature>
<dbReference type="Gene3D" id="3.40.1550.20">
    <property type="entry name" value="Transcriptional regulator MraZ domain"/>
    <property type="match status" value="1"/>
</dbReference>
<keyword evidence="4 7" id="KW-0805">Transcription regulation</keyword>
<evidence type="ECO:0000256" key="1">
    <source>
        <dbReference type="ARBA" id="ARBA00013860"/>
    </source>
</evidence>
<dbReference type="PANTHER" id="PTHR34701:SF1">
    <property type="entry name" value="TRANSCRIPTIONAL REGULATOR MRAZ"/>
    <property type="match status" value="1"/>
</dbReference>
<protein>
    <recommendedName>
        <fullName evidence="1 7">Transcriptional regulator MraZ</fullName>
    </recommendedName>
</protein>
<dbReference type="InterPro" id="IPR007159">
    <property type="entry name" value="SpoVT-AbrB_dom"/>
</dbReference>
<keyword evidence="6 7" id="KW-0804">Transcription</keyword>
<dbReference type="InterPro" id="IPR038619">
    <property type="entry name" value="MraZ_sf"/>
</dbReference>
<evidence type="ECO:0000313" key="9">
    <source>
        <dbReference type="EMBL" id="APJ38663.1"/>
    </source>
</evidence>
<evidence type="ECO:0000256" key="6">
    <source>
        <dbReference type="ARBA" id="ARBA00023163"/>
    </source>
</evidence>
<evidence type="ECO:0000256" key="3">
    <source>
        <dbReference type="ARBA" id="ARBA00022737"/>
    </source>
</evidence>
<dbReference type="SUPFAM" id="SSF89447">
    <property type="entry name" value="AbrB/MazE/MraZ-like"/>
    <property type="match status" value="1"/>
</dbReference>
<evidence type="ECO:0000256" key="7">
    <source>
        <dbReference type="HAMAP-Rule" id="MF_01008"/>
    </source>
</evidence>
<keyword evidence="3" id="KW-0677">Repeat</keyword>
<dbReference type="InterPro" id="IPR035642">
    <property type="entry name" value="MraZ_N"/>
</dbReference>
<dbReference type="GO" id="GO:2000143">
    <property type="term" value="P:negative regulation of DNA-templated transcription initiation"/>
    <property type="evidence" value="ECO:0007669"/>
    <property type="project" value="TreeGrafter"/>
</dbReference>
<dbReference type="KEGG" id="mpul:BLA55_03315"/>
<evidence type="ECO:0000256" key="2">
    <source>
        <dbReference type="ARBA" id="ARBA00022490"/>
    </source>
</evidence>
<dbReference type="STRING" id="48003.BLA55_03315"/>
<dbReference type="GO" id="GO:0051301">
    <property type="term" value="P:cell division"/>
    <property type="evidence" value="ECO:0007669"/>
    <property type="project" value="UniProtKB-KW"/>
</dbReference>
<sequence>MYGQVERKLDDKNRITLPTLFRDVLGSTFFLTIGFDGNAELRSIENFNEYVSTIEQQSHFNKDARTLRRMILGRAMQLSVDSHGRVLLPKNIIDSLAIQKDIIFIGVGSFVELWAKESYEKMETEYDDEKISQIAQSLVSS</sequence>
<dbReference type="HAMAP" id="MF_01008">
    <property type="entry name" value="MraZ"/>
    <property type="match status" value="1"/>
</dbReference>
<keyword evidence="9" id="KW-0131">Cell cycle</keyword>
<dbReference type="InterPro" id="IPR035644">
    <property type="entry name" value="MraZ_C"/>
</dbReference>
<keyword evidence="2 7" id="KW-0963">Cytoplasm</keyword>
<evidence type="ECO:0000256" key="4">
    <source>
        <dbReference type="ARBA" id="ARBA00023015"/>
    </source>
</evidence>
<keyword evidence="5 7" id="KW-0238">DNA-binding</keyword>
<comment type="subcellular location">
    <subcellularLocation>
        <location evidence="7">Cytoplasm</location>
        <location evidence="7">Nucleoid</location>
    </subcellularLocation>
</comment>
<dbReference type="GeneID" id="57134501"/>
<dbReference type="EMBL" id="CP017813">
    <property type="protein sequence ID" value="APJ38663.1"/>
    <property type="molecule type" value="Genomic_DNA"/>
</dbReference>
<dbReference type="Proteomes" id="UP000184322">
    <property type="component" value="Chromosome"/>
</dbReference>
<dbReference type="PROSITE" id="PS51740">
    <property type="entry name" value="SPOVT_ABRB"/>
    <property type="match status" value="2"/>
</dbReference>
<dbReference type="Pfam" id="PF02381">
    <property type="entry name" value="MraZ"/>
    <property type="match status" value="2"/>
</dbReference>
<evidence type="ECO:0000259" key="8">
    <source>
        <dbReference type="PROSITE" id="PS51740"/>
    </source>
</evidence>
<comment type="similarity">
    <text evidence="7">Belongs to the MraZ family.</text>
</comment>
<keyword evidence="9" id="KW-0132">Cell division</keyword>
<dbReference type="InterPro" id="IPR003444">
    <property type="entry name" value="MraZ"/>
</dbReference>
<dbReference type="AlphaFoldDB" id="A0A1L4FSS4"/>
<dbReference type="GO" id="GO:0005737">
    <property type="term" value="C:cytoplasm"/>
    <property type="evidence" value="ECO:0007669"/>
    <property type="project" value="UniProtKB-UniRule"/>
</dbReference>
<evidence type="ECO:0000256" key="5">
    <source>
        <dbReference type="ARBA" id="ARBA00023125"/>
    </source>
</evidence>
<comment type="subunit">
    <text evidence="7">Forms oligomers.</text>
</comment>